<dbReference type="GO" id="GO:0030170">
    <property type="term" value="F:pyridoxal phosphate binding"/>
    <property type="evidence" value="ECO:0007669"/>
    <property type="project" value="InterPro"/>
</dbReference>
<gene>
    <name evidence="8" type="ORF">P171DRAFT_345675</name>
</gene>
<proteinExistence type="inferred from homology"/>
<evidence type="ECO:0000256" key="4">
    <source>
        <dbReference type="ARBA" id="ARBA00022679"/>
    </source>
</evidence>
<dbReference type="CDD" id="cd00609">
    <property type="entry name" value="AAT_like"/>
    <property type="match status" value="1"/>
</dbReference>
<keyword evidence="4 8" id="KW-0808">Transferase</keyword>
<dbReference type="AlphaFoldDB" id="A0A9P4P619"/>
<keyword evidence="9" id="KW-1185">Reference proteome</keyword>
<protein>
    <submittedName>
        <fullName evidence="8">PLP-dependent transferase</fullName>
    </submittedName>
</protein>
<evidence type="ECO:0000259" key="7">
    <source>
        <dbReference type="Pfam" id="PF00155"/>
    </source>
</evidence>
<evidence type="ECO:0000256" key="5">
    <source>
        <dbReference type="ARBA" id="ARBA00022898"/>
    </source>
</evidence>
<dbReference type="OrthoDB" id="691673at2759"/>
<dbReference type="Proteomes" id="UP000799764">
    <property type="component" value="Unassembled WGS sequence"/>
</dbReference>
<comment type="caution">
    <text evidence="8">The sequence shown here is derived from an EMBL/GenBank/DDBJ whole genome shotgun (WGS) entry which is preliminary data.</text>
</comment>
<name>A0A9P4P619_9PLEO</name>
<dbReference type="EMBL" id="MU001518">
    <property type="protein sequence ID" value="KAF2437234.1"/>
    <property type="molecule type" value="Genomic_DNA"/>
</dbReference>
<dbReference type="InterPro" id="IPR015424">
    <property type="entry name" value="PyrdxlP-dep_Trfase"/>
</dbReference>
<dbReference type="GO" id="GO:0047536">
    <property type="term" value="F:2-aminoadipate transaminase activity"/>
    <property type="evidence" value="ECO:0007669"/>
    <property type="project" value="TreeGrafter"/>
</dbReference>
<evidence type="ECO:0000313" key="8">
    <source>
        <dbReference type="EMBL" id="KAF2437234.1"/>
    </source>
</evidence>
<dbReference type="GO" id="GO:0019878">
    <property type="term" value="P:lysine biosynthetic process via aminoadipic acid"/>
    <property type="evidence" value="ECO:0007669"/>
    <property type="project" value="TreeGrafter"/>
</dbReference>
<dbReference type="InterPro" id="IPR015421">
    <property type="entry name" value="PyrdxlP-dep_Trfase_major"/>
</dbReference>
<evidence type="ECO:0000256" key="2">
    <source>
        <dbReference type="ARBA" id="ARBA00007441"/>
    </source>
</evidence>
<dbReference type="InterPro" id="IPR050859">
    <property type="entry name" value="Class-I_PLP-dep_aminotransf"/>
</dbReference>
<comment type="cofactor">
    <cofactor evidence="1">
        <name>pyridoxal 5'-phosphate</name>
        <dbReference type="ChEBI" id="CHEBI:597326"/>
    </cofactor>
</comment>
<dbReference type="Gene3D" id="3.40.640.10">
    <property type="entry name" value="Type I PLP-dependent aspartate aminotransferase-like (Major domain)"/>
    <property type="match status" value="1"/>
</dbReference>
<reference evidence="8" key="1">
    <citation type="journal article" date="2020" name="Stud. Mycol.">
        <title>101 Dothideomycetes genomes: a test case for predicting lifestyles and emergence of pathogens.</title>
        <authorList>
            <person name="Haridas S."/>
            <person name="Albert R."/>
            <person name="Binder M."/>
            <person name="Bloem J."/>
            <person name="Labutti K."/>
            <person name="Salamov A."/>
            <person name="Andreopoulos B."/>
            <person name="Baker S."/>
            <person name="Barry K."/>
            <person name="Bills G."/>
            <person name="Bluhm B."/>
            <person name="Cannon C."/>
            <person name="Castanera R."/>
            <person name="Culley D."/>
            <person name="Daum C."/>
            <person name="Ezra D."/>
            <person name="Gonzalez J."/>
            <person name="Henrissat B."/>
            <person name="Kuo A."/>
            <person name="Liang C."/>
            <person name="Lipzen A."/>
            <person name="Lutzoni F."/>
            <person name="Magnuson J."/>
            <person name="Mondo S."/>
            <person name="Nolan M."/>
            <person name="Ohm R."/>
            <person name="Pangilinan J."/>
            <person name="Park H.-J."/>
            <person name="Ramirez L."/>
            <person name="Alfaro M."/>
            <person name="Sun H."/>
            <person name="Tritt A."/>
            <person name="Yoshinaga Y."/>
            <person name="Zwiers L.-H."/>
            <person name="Turgeon B."/>
            <person name="Goodwin S."/>
            <person name="Spatafora J."/>
            <person name="Crous P."/>
            <person name="Grigoriev I."/>
        </authorList>
    </citation>
    <scope>NUCLEOTIDE SEQUENCE</scope>
    <source>
        <strain evidence="8">CBS 690.94</strain>
    </source>
</reference>
<keyword evidence="3" id="KW-0032">Aminotransferase</keyword>
<comment type="similarity">
    <text evidence="2">Belongs to the class-I pyridoxal-phosphate-dependent aminotransferase family.</text>
</comment>
<dbReference type="SUPFAM" id="SSF53383">
    <property type="entry name" value="PLP-dependent transferases"/>
    <property type="match status" value="1"/>
</dbReference>
<accession>A0A9P4P619</accession>
<evidence type="ECO:0000256" key="3">
    <source>
        <dbReference type="ARBA" id="ARBA00022576"/>
    </source>
</evidence>
<dbReference type="PANTHER" id="PTHR42790">
    <property type="entry name" value="AMINOTRANSFERASE"/>
    <property type="match status" value="1"/>
</dbReference>
<feature type="domain" description="Aminotransferase class I/classII large" evidence="7">
    <location>
        <begin position="116"/>
        <end position="492"/>
    </location>
</feature>
<dbReference type="GO" id="GO:0009074">
    <property type="term" value="P:aromatic amino acid family catabolic process"/>
    <property type="evidence" value="ECO:0007669"/>
    <property type="project" value="TreeGrafter"/>
</dbReference>
<organism evidence="8 9">
    <name type="scientific">Karstenula rhodostoma CBS 690.94</name>
    <dbReference type="NCBI Taxonomy" id="1392251"/>
    <lineage>
        <taxon>Eukaryota</taxon>
        <taxon>Fungi</taxon>
        <taxon>Dikarya</taxon>
        <taxon>Ascomycota</taxon>
        <taxon>Pezizomycotina</taxon>
        <taxon>Dothideomycetes</taxon>
        <taxon>Pleosporomycetidae</taxon>
        <taxon>Pleosporales</taxon>
        <taxon>Massarineae</taxon>
        <taxon>Didymosphaeriaceae</taxon>
        <taxon>Karstenula</taxon>
    </lineage>
</organism>
<dbReference type="GO" id="GO:0008793">
    <property type="term" value="F:aromatic-amino-acid transaminase activity"/>
    <property type="evidence" value="ECO:0007669"/>
    <property type="project" value="TreeGrafter"/>
</dbReference>
<dbReference type="InterPro" id="IPR004839">
    <property type="entry name" value="Aminotransferase_I/II_large"/>
</dbReference>
<evidence type="ECO:0000313" key="9">
    <source>
        <dbReference type="Proteomes" id="UP000799764"/>
    </source>
</evidence>
<evidence type="ECO:0000256" key="6">
    <source>
        <dbReference type="SAM" id="MobiDB-lite"/>
    </source>
</evidence>
<dbReference type="GO" id="GO:0006571">
    <property type="term" value="P:tyrosine biosynthetic process"/>
    <property type="evidence" value="ECO:0007669"/>
    <property type="project" value="TreeGrafter"/>
</dbReference>
<dbReference type="Pfam" id="PF00155">
    <property type="entry name" value="Aminotran_1_2"/>
    <property type="match status" value="1"/>
</dbReference>
<sequence length="498" mass="55561">MLQRKLASIEEWRSKSKPLPKGSAPFTSASNFKLPHPVGKPNSRDLSHLFSNESRSRQSSTLKAAAATALSREDMITLGTARPSPEYFPWTSLILYGGGDTTFCGVNEEAYDLSIAMNYGYAAGSPQLLRYVTEHVELVHDPPYADWETCLTCGTSSALDILLRIFCDRSDWVIAEEYTYSGAKDVITAHGLRVLGIGMDDCGLVPDELDRKLKEWDANLGRKPFLLYMIPTGHNPTGITQPLERRNKIYEVAERHDLYIIEDDPYYYLQLGSTSMTPKHPTPNASTAEEYLARLPQSYLSIDTSGRVVRLDSTAKIVAPGLRLGWLTASPQTVQRFLAYSELSVLAPSGPSQIMAFKLLEESWGHRGFIDWLFHLSGEYSRRRDSLRAACERHLPSKVCQWKTPSAGMFLWIRLNNVKNPEAKVLECGDDQSLTSLLDMEDRIYTGARELGVLISKGTWFASNSDRTGDLCFRLTFAAAAHGDLEVAVERFAKAVNA</sequence>
<keyword evidence="5" id="KW-0663">Pyridoxal phosphate</keyword>
<evidence type="ECO:0000256" key="1">
    <source>
        <dbReference type="ARBA" id="ARBA00001933"/>
    </source>
</evidence>
<feature type="non-terminal residue" evidence="8">
    <location>
        <position position="498"/>
    </location>
</feature>
<feature type="region of interest" description="Disordered" evidence="6">
    <location>
        <begin position="1"/>
        <end position="57"/>
    </location>
</feature>
<dbReference type="PANTHER" id="PTHR42790:SF21">
    <property type="entry name" value="AROMATIC_AMINOADIPATE AMINOTRANSFERASE 1"/>
    <property type="match status" value="1"/>
</dbReference>